<keyword evidence="12 18" id="KW-0560">Oxidoreductase</keyword>
<dbReference type="GO" id="GO:0046872">
    <property type="term" value="F:metal ion binding"/>
    <property type="evidence" value="ECO:0007669"/>
    <property type="project" value="UniProtKB-KW"/>
</dbReference>
<comment type="pathway">
    <text evidence="3">Sphingolipid metabolism.</text>
</comment>
<dbReference type="Pfam" id="PF00173">
    <property type="entry name" value="Cyt-b5"/>
    <property type="match status" value="1"/>
</dbReference>
<dbReference type="SUPFAM" id="SSF55856">
    <property type="entry name" value="Cytochrome b5-like heme/steroid binding domain"/>
    <property type="match status" value="1"/>
</dbReference>
<keyword evidence="15 16" id="KW-0472">Membrane</keyword>
<comment type="subcellular location">
    <subcellularLocation>
        <location evidence="1">Membrane</location>
        <topology evidence="1">Multi-pass membrane protein</topology>
    </subcellularLocation>
</comment>
<dbReference type="PANTHER" id="PTHR19353:SF30">
    <property type="entry name" value="DELTA 8-(E)-SPHINGOLIPID DESATURASE"/>
    <property type="match status" value="1"/>
</dbReference>
<dbReference type="OrthoDB" id="260091at2759"/>
<evidence type="ECO:0000256" key="2">
    <source>
        <dbReference type="ARBA" id="ARBA00004760"/>
    </source>
</evidence>
<keyword evidence="10" id="KW-0746">Sphingolipid metabolism</keyword>
<dbReference type="InterPro" id="IPR001199">
    <property type="entry name" value="Cyt_B5-like_heme/steroid-bd"/>
</dbReference>
<dbReference type="CDD" id="cd03506">
    <property type="entry name" value="Delta6-FADS-like"/>
    <property type="match status" value="1"/>
</dbReference>
<comment type="similarity">
    <text evidence="4">Belongs to the fatty acid desaturase type 1 family.</text>
</comment>
<gene>
    <name evidence="18" type="primary">FADS3</name>
    <name evidence="18" type="ORF">DNF11_0156</name>
</gene>
<evidence type="ECO:0000256" key="12">
    <source>
        <dbReference type="ARBA" id="ARBA00023002"/>
    </source>
</evidence>
<feature type="transmembrane region" description="Helical" evidence="16">
    <location>
        <begin position="199"/>
        <end position="217"/>
    </location>
</feature>
<evidence type="ECO:0000259" key="17">
    <source>
        <dbReference type="PROSITE" id="PS50255"/>
    </source>
</evidence>
<accession>A0A3G2RZY9</accession>
<dbReference type="PIRSF" id="PIRSF015921">
    <property type="entry name" value="FA_sphinglp_des"/>
    <property type="match status" value="1"/>
</dbReference>
<feature type="transmembrane region" description="Helical" evidence="16">
    <location>
        <begin position="229"/>
        <end position="251"/>
    </location>
</feature>
<evidence type="ECO:0000256" key="5">
    <source>
        <dbReference type="ARBA" id="ARBA00012019"/>
    </source>
</evidence>
<evidence type="ECO:0000256" key="7">
    <source>
        <dbReference type="ARBA" id="ARBA00022617"/>
    </source>
</evidence>
<keyword evidence="11 16" id="KW-1133">Transmembrane helix</keyword>
<comment type="pathway">
    <text evidence="2">Lipid metabolism; sphingolipid metabolism.</text>
</comment>
<organism evidence="18 19">
    <name type="scientific">Malassezia restricta (strain ATCC 96810 / NBRC 103918 / CBS 7877)</name>
    <name type="common">Seborrheic dermatitis infection agent</name>
    <dbReference type="NCBI Taxonomy" id="425264"/>
    <lineage>
        <taxon>Eukaryota</taxon>
        <taxon>Fungi</taxon>
        <taxon>Dikarya</taxon>
        <taxon>Basidiomycota</taxon>
        <taxon>Ustilaginomycotina</taxon>
        <taxon>Malasseziomycetes</taxon>
        <taxon>Malasseziales</taxon>
        <taxon>Malasseziaceae</taxon>
        <taxon>Malassezia</taxon>
    </lineage>
</organism>
<dbReference type="AlphaFoldDB" id="A0A3G2RZY9"/>
<feature type="transmembrane region" description="Helical" evidence="16">
    <location>
        <begin position="263"/>
        <end position="284"/>
    </location>
</feature>
<evidence type="ECO:0000256" key="14">
    <source>
        <dbReference type="ARBA" id="ARBA00023098"/>
    </source>
</evidence>
<evidence type="ECO:0000256" key="13">
    <source>
        <dbReference type="ARBA" id="ARBA00023004"/>
    </source>
</evidence>
<dbReference type="EC" id="1.14.19.18" evidence="5"/>
<dbReference type="GO" id="GO:0016717">
    <property type="term" value="F:oxidoreductase activity, acting on paired donors, with oxidation of a pair of donors resulting in the reduction of molecular oxygen to two molecules of water"/>
    <property type="evidence" value="ECO:0007669"/>
    <property type="project" value="TreeGrafter"/>
</dbReference>
<reference evidence="18 19" key="1">
    <citation type="submission" date="2018-10" db="EMBL/GenBank/DDBJ databases">
        <title>Complete genome sequence of Malassezia restricta CBS 7877.</title>
        <authorList>
            <person name="Morand S.C."/>
            <person name="Bertignac M."/>
            <person name="Iltis A."/>
            <person name="Kolder I."/>
            <person name="Pirovano W."/>
            <person name="Jourdain R."/>
            <person name="Clavaud C."/>
        </authorList>
    </citation>
    <scope>NUCLEOTIDE SEQUENCE [LARGE SCALE GENOMIC DNA]</scope>
    <source>
        <strain evidence="18 19">CBS 7877</strain>
    </source>
</reference>
<dbReference type="VEuPathDB" id="FungiDB:DNF11_0156"/>
<keyword evidence="8 16" id="KW-0812">Transmembrane</keyword>
<dbReference type="EMBL" id="CP033148">
    <property type="protein sequence ID" value="AYO41106.1"/>
    <property type="molecule type" value="Genomic_DNA"/>
</dbReference>
<keyword evidence="13" id="KW-0408">Iron</keyword>
<keyword evidence="14" id="KW-0443">Lipid metabolism</keyword>
<proteinExistence type="inferred from homology"/>
<evidence type="ECO:0000256" key="11">
    <source>
        <dbReference type="ARBA" id="ARBA00022989"/>
    </source>
</evidence>
<keyword evidence="7" id="KW-0349">Heme</keyword>
<feature type="transmembrane region" description="Helical" evidence="16">
    <location>
        <begin position="356"/>
        <end position="378"/>
    </location>
</feature>
<feature type="domain" description="Cytochrome b5 heme-binding" evidence="17">
    <location>
        <begin position="17"/>
        <end position="92"/>
    </location>
</feature>
<dbReference type="UniPathway" id="UPA00222"/>
<dbReference type="GO" id="GO:0016020">
    <property type="term" value="C:membrane"/>
    <property type="evidence" value="ECO:0007669"/>
    <property type="project" value="UniProtKB-SubCell"/>
</dbReference>
<evidence type="ECO:0000256" key="8">
    <source>
        <dbReference type="ARBA" id="ARBA00022692"/>
    </source>
</evidence>
<evidence type="ECO:0000313" key="19">
    <source>
        <dbReference type="Proteomes" id="UP000269793"/>
    </source>
</evidence>
<evidence type="ECO:0000256" key="6">
    <source>
        <dbReference type="ARBA" id="ARBA00016939"/>
    </source>
</evidence>
<evidence type="ECO:0000256" key="1">
    <source>
        <dbReference type="ARBA" id="ARBA00004141"/>
    </source>
</evidence>
<dbReference type="InterPro" id="IPR005804">
    <property type="entry name" value="FA_desaturase_dom"/>
</dbReference>
<evidence type="ECO:0000256" key="4">
    <source>
        <dbReference type="ARBA" id="ARBA00009295"/>
    </source>
</evidence>
<evidence type="ECO:0000313" key="18">
    <source>
        <dbReference type="EMBL" id="AYO41106.1"/>
    </source>
</evidence>
<dbReference type="Proteomes" id="UP000269793">
    <property type="component" value="Chromosome I"/>
</dbReference>
<dbReference type="InterPro" id="IPR012171">
    <property type="entry name" value="Fatty_acid_desaturase"/>
</dbReference>
<dbReference type="SMART" id="SM01117">
    <property type="entry name" value="Cyt-b5"/>
    <property type="match status" value="1"/>
</dbReference>
<evidence type="ECO:0000256" key="15">
    <source>
        <dbReference type="ARBA" id="ARBA00023136"/>
    </source>
</evidence>
<dbReference type="InterPro" id="IPR036400">
    <property type="entry name" value="Cyt_B5-like_heme/steroid_sf"/>
</dbReference>
<dbReference type="GO" id="GO:0006665">
    <property type="term" value="P:sphingolipid metabolic process"/>
    <property type="evidence" value="ECO:0007669"/>
    <property type="project" value="UniProtKB-UniPathway"/>
</dbReference>
<protein>
    <recommendedName>
        <fullName evidence="6">Delta 8-(E)-sphingolipid desaturase</fullName>
        <ecNumber evidence="5">1.14.19.18</ecNumber>
    </recommendedName>
</protein>
<evidence type="ECO:0000256" key="10">
    <source>
        <dbReference type="ARBA" id="ARBA00022919"/>
    </source>
</evidence>
<sequence>MTTDDAAASPPQPELPRHVLTRAQLAQRIAQGEVLVVHRRLVYKLDNWVHHHPGGDTAILHFVGRDAKDEIEVYHSDETIAFMRRFAIAQLAEEDATDLRVGRLFRPLMPPIQLGYRDGHLDHPHAQLAAWNAISQKQSGDAKVRAQCFPLPVEMLEPPPSKTTLEREAHISQAFEELHERIKNAGMYTLHPWNYGRECIRYVLFAIGAYVFFHLAHTTIPASYGPWQALSYMASAISLGALWHQVAFTAHDAGHTGITHIYWLDRLIGVIVASYIGGLSLLWWCDNHDIHHLVTNHPEHDPDIQHMPIFAISPSLIPSKAYPGKNEPAGLWSSYYRRIMPLDAAARFLLPHQHKLYFVIMSVARFNLYALSYSFLLLRARRDKWFYIESLGLACFWYWFTVHVLALIPTWSLRIAYLLVSHIITSPLHVQIVLSHFAQDTSDLGPQECFASRQIRTTMDVACPKYLDFFHGGLHMQVAHHLFPRLPRHNLRETRDRFVEPFCKEHGLVYDEMNFISGNGKVVSRLEEIATQVRVLCCVAQAQAEGKL</sequence>
<keyword evidence="9" id="KW-0479">Metal-binding</keyword>
<dbReference type="PANTHER" id="PTHR19353">
    <property type="entry name" value="FATTY ACID DESATURASE 2"/>
    <property type="match status" value="1"/>
</dbReference>
<dbReference type="Pfam" id="PF00487">
    <property type="entry name" value="FA_desaturase"/>
    <property type="match status" value="1"/>
</dbReference>
<dbReference type="STRING" id="425264.A0A3G2RZY9"/>
<dbReference type="PROSITE" id="PS50255">
    <property type="entry name" value="CYTOCHROME_B5_2"/>
    <property type="match status" value="1"/>
</dbReference>
<keyword evidence="19" id="KW-1185">Reference proteome</keyword>
<evidence type="ECO:0000256" key="9">
    <source>
        <dbReference type="ARBA" id="ARBA00022723"/>
    </source>
</evidence>
<evidence type="ECO:0000256" key="16">
    <source>
        <dbReference type="SAM" id="Phobius"/>
    </source>
</evidence>
<feature type="transmembrane region" description="Helical" evidence="16">
    <location>
        <begin position="385"/>
        <end position="409"/>
    </location>
</feature>
<dbReference type="Gene3D" id="3.10.120.10">
    <property type="entry name" value="Cytochrome b5-like heme/steroid binding domain"/>
    <property type="match status" value="1"/>
</dbReference>
<evidence type="ECO:0000256" key="3">
    <source>
        <dbReference type="ARBA" id="ARBA00004991"/>
    </source>
</evidence>
<name>A0A3G2RZY9_MALR7</name>